<name>A0A6P5FF11_ANACO</name>
<dbReference type="InterPro" id="IPR050905">
    <property type="entry name" value="Plant_NBS-LRR"/>
</dbReference>
<feature type="coiled-coil region" evidence="6">
    <location>
        <begin position="33"/>
        <end position="95"/>
    </location>
</feature>
<dbReference type="Gene3D" id="3.80.10.10">
    <property type="entry name" value="Ribonuclease Inhibitor"/>
    <property type="match status" value="2"/>
</dbReference>
<dbReference type="PRINTS" id="PR00364">
    <property type="entry name" value="DISEASERSIST"/>
</dbReference>
<dbReference type="Pfam" id="PF23247">
    <property type="entry name" value="LRR_RPS2"/>
    <property type="match status" value="1"/>
</dbReference>
<dbReference type="FunFam" id="1.10.10.10:FF:000322">
    <property type="entry name" value="Probable disease resistance protein At1g63360"/>
    <property type="match status" value="1"/>
</dbReference>
<dbReference type="InterPro" id="IPR002182">
    <property type="entry name" value="NB-ARC"/>
</dbReference>
<dbReference type="Proteomes" id="UP000515123">
    <property type="component" value="Linkage group 7"/>
</dbReference>
<dbReference type="GO" id="GO:0009626">
    <property type="term" value="P:plant-type hypersensitive response"/>
    <property type="evidence" value="ECO:0007669"/>
    <property type="project" value="UniProtKB-ARBA"/>
</dbReference>
<keyword evidence="4" id="KW-0611">Plant defense</keyword>
<comment type="similarity">
    <text evidence="1">Belongs to the disease resistance NB-LRR family.</text>
</comment>
<evidence type="ECO:0000259" key="8">
    <source>
        <dbReference type="Pfam" id="PF23247"/>
    </source>
</evidence>
<dbReference type="FunFam" id="3.40.50.300:FF:001091">
    <property type="entry name" value="Probable disease resistance protein At1g61300"/>
    <property type="match status" value="1"/>
</dbReference>
<dbReference type="SUPFAM" id="SSF52058">
    <property type="entry name" value="L domain-like"/>
    <property type="match status" value="1"/>
</dbReference>
<evidence type="ECO:0000256" key="3">
    <source>
        <dbReference type="ARBA" id="ARBA00022737"/>
    </source>
</evidence>
<dbReference type="InterPro" id="IPR042197">
    <property type="entry name" value="Apaf_helical"/>
</dbReference>
<accession>A0A6P5FF11</accession>
<feature type="domain" description="Disease resistance protein At4g27190-like leucine-rich repeats" evidence="8">
    <location>
        <begin position="765"/>
        <end position="869"/>
    </location>
</feature>
<evidence type="ECO:0000313" key="10">
    <source>
        <dbReference type="Proteomes" id="UP000515123"/>
    </source>
</evidence>
<dbReference type="InterPro" id="IPR057135">
    <property type="entry name" value="At4g27190-like_LRR"/>
</dbReference>
<evidence type="ECO:0000256" key="2">
    <source>
        <dbReference type="ARBA" id="ARBA00022614"/>
    </source>
</evidence>
<dbReference type="SMART" id="SM00369">
    <property type="entry name" value="LRR_TYP"/>
    <property type="match status" value="2"/>
</dbReference>
<dbReference type="GO" id="GO:0002758">
    <property type="term" value="P:innate immune response-activating signaling pathway"/>
    <property type="evidence" value="ECO:0007669"/>
    <property type="project" value="UniProtKB-ARBA"/>
</dbReference>
<dbReference type="PANTHER" id="PTHR33463:SF191">
    <property type="entry name" value="NB-ARC DOMAIN-CONTAINING PROTEIN"/>
    <property type="match status" value="1"/>
</dbReference>
<evidence type="ECO:0000313" key="11">
    <source>
        <dbReference type="RefSeq" id="XP_020091997.1"/>
    </source>
</evidence>
<dbReference type="InterPro" id="IPR055414">
    <property type="entry name" value="LRR_R13L4/SHOC2-like"/>
</dbReference>
<evidence type="ECO:0000259" key="9">
    <source>
        <dbReference type="Pfam" id="PF23598"/>
    </source>
</evidence>
<dbReference type="SUPFAM" id="SSF52540">
    <property type="entry name" value="P-loop containing nucleoside triphosphate hydrolases"/>
    <property type="match status" value="1"/>
</dbReference>
<proteinExistence type="inferred from homology"/>
<dbReference type="InterPro" id="IPR003591">
    <property type="entry name" value="Leu-rich_rpt_typical-subtyp"/>
</dbReference>
<dbReference type="Gene3D" id="3.40.50.300">
    <property type="entry name" value="P-loop containing nucleotide triphosphate hydrolases"/>
    <property type="match status" value="1"/>
</dbReference>
<dbReference type="InterPro" id="IPR032675">
    <property type="entry name" value="LRR_dom_sf"/>
</dbReference>
<dbReference type="AlphaFoldDB" id="A0A6P5FF11"/>
<dbReference type="GeneID" id="109712681"/>
<evidence type="ECO:0000256" key="6">
    <source>
        <dbReference type="SAM" id="Coils"/>
    </source>
</evidence>
<dbReference type="GO" id="GO:0042742">
    <property type="term" value="P:defense response to bacterium"/>
    <property type="evidence" value="ECO:0007669"/>
    <property type="project" value="UniProtKB-ARBA"/>
</dbReference>
<gene>
    <name evidence="11 12" type="primary">LOC109712681</name>
</gene>
<keyword evidence="3" id="KW-0677">Repeat</keyword>
<dbReference type="Pfam" id="PF23598">
    <property type="entry name" value="LRR_14"/>
    <property type="match status" value="1"/>
</dbReference>
<organism evidence="12">
    <name type="scientific">Ananas comosus</name>
    <name type="common">Pineapple</name>
    <name type="synonym">Ananas ananas</name>
    <dbReference type="NCBI Taxonomy" id="4615"/>
    <lineage>
        <taxon>Eukaryota</taxon>
        <taxon>Viridiplantae</taxon>
        <taxon>Streptophyta</taxon>
        <taxon>Embryophyta</taxon>
        <taxon>Tracheophyta</taxon>
        <taxon>Spermatophyta</taxon>
        <taxon>Magnoliopsida</taxon>
        <taxon>Liliopsida</taxon>
        <taxon>Poales</taxon>
        <taxon>Bromeliaceae</taxon>
        <taxon>Bromelioideae</taxon>
        <taxon>Ananas</taxon>
    </lineage>
</organism>
<evidence type="ECO:0000256" key="5">
    <source>
        <dbReference type="ARBA" id="ARBA00022840"/>
    </source>
</evidence>
<reference evidence="11 12" key="2">
    <citation type="submission" date="2025-04" db="UniProtKB">
        <authorList>
            <consortium name="RefSeq"/>
        </authorList>
    </citation>
    <scope>IDENTIFICATION</scope>
    <source>
        <tissue evidence="11 12">Leaf</tissue>
    </source>
</reference>
<dbReference type="GO" id="GO:0043531">
    <property type="term" value="F:ADP binding"/>
    <property type="evidence" value="ECO:0007669"/>
    <property type="project" value="InterPro"/>
</dbReference>
<dbReference type="FunFam" id="1.10.8.430:FF:000003">
    <property type="entry name" value="Probable disease resistance protein At5g66910"/>
    <property type="match status" value="1"/>
</dbReference>
<sequence length="909" mass="102152">MEFVASIIDNVFRPLKDFFARSFGYVASCGDYVAALADEMNELKSKRDDVKRMVDAAERQGMEPTSQVKWWLESVAALEEHAARIEEEYQERARAPPEQAAGISMWSTYQLSKLADETLAEARNWKDKGAFQKVADDLVHVRFEEMPTVPAVGMSHLLEQLRACVVGDDDVGIVGIHGMAGVGKTALLNKFHNEFLAGAADVNVAIYIEVSRDFDLDEIQKVIGDRLGLSWDRKSPKERAVVLYKVLSKMNFVLLLDDLWEPLNLRMLGVPVPKQRSRSKIILTTRIEDVCDRMDVRRKIKVDCLPWGEAWELFQEKVGEALVRSNPEIRRHAEELAAKCGGLPLALITVGRAMASKRTAKEWKHAITVLRIAPWQLLGMEGDLLRHLKHSYDNLQNDKLRTCLLYCSLFPEEFSIYKEWIIGYCIGEGFIDDLYTEMDEIYNKGHDLLGVLKTASLLERGDDEDHIKMHPMIRAMALWIASEFGAKETKWLVRAGIGLKEAPGAENWGEAERISLMRNNIHELYETPNSPSLKTLMLQGNPALERICDGFFRFMPSLRVLDLSHTSIGELPSGLSALSGLQYLDLYNTNIRSLPQELGALVNLRFLLLSNMPLATIASGVIGSLAMLQVLYMDLSYGDWKVGTAGTGVELQELEGLRRLKALDITIQTVDALQRLSRSHRLAGSMRNLLMKGCGGLTRIQLPSSDLWRNMNGLKRVWIVGCGDLEEVVIDGSKDGDEMPALPSLQSVNYQGRGSFIDDELPILPSLQSIILQGLQKAKIIYKGGCVQHLTSLDVWLCIGLEQLITFEDAVDGEADGEEPRVVAAFPALKELHLNRLPNFKSFSDSRTLLAFPALEKLTIVECPKLKKIELDARELQEIRCSLEWWDGLVWGDEEVKSYFAPLVRQILC</sequence>
<keyword evidence="6" id="KW-0175">Coiled coil</keyword>
<keyword evidence="10" id="KW-1185">Reference proteome</keyword>
<evidence type="ECO:0000256" key="4">
    <source>
        <dbReference type="ARBA" id="ARBA00022821"/>
    </source>
</evidence>
<dbReference type="InterPro" id="IPR027417">
    <property type="entry name" value="P-loop_NTPase"/>
</dbReference>
<protein>
    <submittedName>
        <fullName evidence="11 12">Disease resistance protein RPS2-like</fullName>
    </submittedName>
</protein>
<evidence type="ECO:0000313" key="12">
    <source>
        <dbReference type="RefSeq" id="XP_020091998.1"/>
    </source>
</evidence>
<keyword evidence="5" id="KW-0547">Nucleotide-binding</keyword>
<dbReference type="GO" id="GO:0005524">
    <property type="term" value="F:ATP binding"/>
    <property type="evidence" value="ECO:0007669"/>
    <property type="project" value="UniProtKB-KW"/>
</dbReference>
<feature type="domain" description="NB-ARC" evidence="7">
    <location>
        <begin position="158"/>
        <end position="321"/>
    </location>
</feature>
<keyword evidence="2" id="KW-0433">Leucine-rich repeat</keyword>
<evidence type="ECO:0000259" key="7">
    <source>
        <dbReference type="Pfam" id="PF00931"/>
    </source>
</evidence>
<evidence type="ECO:0000256" key="1">
    <source>
        <dbReference type="ARBA" id="ARBA00008894"/>
    </source>
</evidence>
<dbReference type="Gene3D" id="1.10.8.430">
    <property type="entry name" value="Helical domain of apoptotic protease-activating factors"/>
    <property type="match status" value="1"/>
</dbReference>
<dbReference type="RefSeq" id="XP_020091997.1">
    <property type="nucleotide sequence ID" value="XM_020236408.1"/>
</dbReference>
<feature type="domain" description="Disease resistance R13L4/SHOC-2-like LRR" evidence="9">
    <location>
        <begin position="529"/>
        <end position="733"/>
    </location>
</feature>
<keyword evidence="5" id="KW-0067">ATP-binding</keyword>
<dbReference type="Pfam" id="PF00931">
    <property type="entry name" value="NB-ARC"/>
    <property type="match status" value="1"/>
</dbReference>
<dbReference type="PANTHER" id="PTHR33463">
    <property type="entry name" value="NB-ARC DOMAIN-CONTAINING PROTEIN-RELATED"/>
    <property type="match status" value="1"/>
</dbReference>
<dbReference type="RefSeq" id="XP_020091998.1">
    <property type="nucleotide sequence ID" value="XM_020236409.1"/>
</dbReference>
<dbReference type="OrthoDB" id="2021138at2759"/>
<reference evidence="10" key="1">
    <citation type="journal article" date="2015" name="Nat. Genet.">
        <title>The pineapple genome and the evolution of CAM photosynthesis.</title>
        <authorList>
            <person name="Ming R."/>
            <person name="VanBuren R."/>
            <person name="Wai C.M."/>
            <person name="Tang H."/>
            <person name="Schatz M.C."/>
            <person name="Bowers J.E."/>
            <person name="Lyons E."/>
            <person name="Wang M.L."/>
            <person name="Chen J."/>
            <person name="Biggers E."/>
            <person name="Zhang J."/>
            <person name="Huang L."/>
            <person name="Zhang L."/>
            <person name="Miao W."/>
            <person name="Zhang J."/>
            <person name="Ye Z."/>
            <person name="Miao C."/>
            <person name="Lin Z."/>
            <person name="Wang H."/>
            <person name="Zhou H."/>
            <person name="Yim W.C."/>
            <person name="Priest H.D."/>
            <person name="Zheng C."/>
            <person name="Woodhouse M."/>
            <person name="Edger P.P."/>
            <person name="Guyot R."/>
            <person name="Guo H.B."/>
            <person name="Guo H."/>
            <person name="Zheng G."/>
            <person name="Singh R."/>
            <person name="Sharma A."/>
            <person name="Min X."/>
            <person name="Zheng Y."/>
            <person name="Lee H."/>
            <person name="Gurtowski J."/>
            <person name="Sedlazeck F.J."/>
            <person name="Harkess A."/>
            <person name="McKain M.R."/>
            <person name="Liao Z."/>
            <person name="Fang J."/>
            <person name="Liu J."/>
            <person name="Zhang X."/>
            <person name="Zhang Q."/>
            <person name="Hu W."/>
            <person name="Qin Y."/>
            <person name="Wang K."/>
            <person name="Chen L.Y."/>
            <person name="Shirley N."/>
            <person name="Lin Y.R."/>
            <person name="Liu L.Y."/>
            <person name="Hernandez A.G."/>
            <person name="Wright C.L."/>
            <person name="Bulone V."/>
            <person name="Tuskan G.A."/>
            <person name="Heath K."/>
            <person name="Zee F."/>
            <person name="Moore P.H."/>
            <person name="Sunkar R."/>
            <person name="Leebens-Mack J.H."/>
            <person name="Mockler T."/>
            <person name="Bennetzen J.L."/>
            <person name="Freeling M."/>
            <person name="Sankoff D."/>
            <person name="Paterson A.H."/>
            <person name="Zhu X."/>
            <person name="Yang X."/>
            <person name="Smith J.A."/>
            <person name="Cushman J.C."/>
            <person name="Paull R.E."/>
            <person name="Yu Q."/>
        </authorList>
    </citation>
    <scope>NUCLEOTIDE SEQUENCE [LARGE SCALE GENOMIC DNA]</scope>
    <source>
        <strain evidence="10">cv. F153</strain>
    </source>
</reference>